<accession>A0A3L6RRV9</accession>
<comment type="caution">
    <text evidence="2">The sequence shown here is derived from an EMBL/GenBank/DDBJ whole genome shotgun (WGS) entry which is preliminary data.</text>
</comment>
<feature type="compositionally biased region" description="Polar residues" evidence="1">
    <location>
        <begin position="140"/>
        <end position="151"/>
    </location>
</feature>
<feature type="region of interest" description="Disordered" evidence="1">
    <location>
        <begin position="1"/>
        <end position="151"/>
    </location>
</feature>
<reference evidence="3" key="1">
    <citation type="journal article" date="2019" name="Nat. Commun.">
        <title>The genome of broomcorn millet.</title>
        <authorList>
            <person name="Zou C."/>
            <person name="Miki D."/>
            <person name="Li D."/>
            <person name="Tang Q."/>
            <person name="Xiao L."/>
            <person name="Rajput S."/>
            <person name="Deng P."/>
            <person name="Jia W."/>
            <person name="Huang R."/>
            <person name="Zhang M."/>
            <person name="Sun Y."/>
            <person name="Hu J."/>
            <person name="Fu X."/>
            <person name="Schnable P.S."/>
            <person name="Li F."/>
            <person name="Zhang H."/>
            <person name="Feng B."/>
            <person name="Zhu X."/>
            <person name="Liu R."/>
            <person name="Schnable J.C."/>
            <person name="Zhu J.-K."/>
            <person name="Zhang H."/>
        </authorList>
    </citation>
    <scope>NUCLEOTIDE SEQUENCE [LARGE SCALE GENOMIC DNA]</scope>
</reference>
<dbReference type="AlphaFoldDB" id="A0A3L6RRV9"/>
<proteinExistence type="predicted"/>
<sequence>MRKGRYRVRDSVTWPAARGGSGAPRGACRGRIKPDPTTYPSTRKGRAEPGPSAHGATPRKTPTPTPRPCCYGATTSAARTGAYPPPASPSYQQQRSSHCASGTRTASSDSAAFAGAAVPRVASTSPCGAEGDGRLGGQAGSSQRAWLVTPT</sequence>
<dbReference type="EMBL" id="PQIB02000007">
    <property type="protein sequence ID" value="RLN08489.1"/>
    <property type="molecule type" value="Genomic_DNA"/>
</dbReference>
<evidence type="ECO:0000313" key="2">
    <source>
        <dbReference type="EMBL" id="RLN08489.1"/>
    </source>
</evidence>
<feature type="compositionally biased region" description="Low complexity" evidence="1">
    <location>
        <begin position="106"/>
        <end position="122"/>
    </location>
</feature>
<evidence type="ECO:0000313" key="3">
    <source>
        <dbReference type="Proteomes" id="UP000275267"/>
    </source>
</evidence>
<gene>
    <name evidence="2" type="ORF">C2845_PM11G25880</name>
</gene>
<protein>
    <submittedName>
        <fullName evidence="2">Uncharacterized protein</fullName>
    </submittedName>
</protein>
<organism evidence="2 3">
    <name type="scientific">Panicum miliaceum</name>
    <name type="common">Proso millet</name>
    <name type="synonym">Broomcorn millet</name>
    <dbReference type="NCBI Taxonomy" id="4540"/>
    <lineage>
        <taxon>Eukaryota</taxon>
        <taxon>Viridiplantae</taxon>
        <taxon>Streptophyta</taxon>
        <taxon>Embryophyta</taxon>
        <taxon>Tracheophyta</taxon>
        <taxon>Spermatophyta</taxon>
        <taxon>Magnoliopsida</taxon>
        <taxon>Liliopsida</taxon>
        <taxon>Poales</taxon>
        <taxon>Poaceae</taxon>
        <taxon>PACMAD clade</taxon>
        <taxon>Panicoideae</taxon>
        <taxon>Panicodae</taxon>
        <taxon>Paniceae</taxon>
        <taxon>Panicinae</taxon>
        <taxon>Panicum</taxon>
        <taxon>Panicum sect. Panicum</taxon>
    </lineage>
</organism>
<evidence type="ECO:0000256" key="1">
    <source>
        <dbReference type="SAM" id="MobiDB-lite"/>
    </source>
</evidence>
<keyword evidence="3" id="KW-1185">Reference proteome</keyword>
<name>A0A3L6RRV9_PANMI</name>
<dbReference type="Proteomes" id="UP000275267">
    <property type="component" value="Unassembled WGS sequence"/>
</dbReference>